<keyword evidence="1 2" id="KW-0238">DNA-binding</keyword>
<evidence type="ECO:0000256" key="2">
    <source>
        <dbReference type="PROSITE-ProRule" id="PRU00335"/>
    </source>
</evidence>
<dbReference type="PANTHER" id="PTHR30055:SF226">
    <property type="entry name" value="HTH-TYPE TRANSCRIPTIONAL REGULATOR PKSA"/>
    <property type="match status" value="1"/>
</dbReference>
<dbReference type="Pfam" id="PF00440">
    <property type="entry name" value="TetR_N"/>
    <property type="match status" value="1"/>
</dbReference>
<dbReference type="Pfam" id="PF17933">
    <property type="entry name" value="TetR_C_25"/>
    <property type="match status" value="1"/>
</dbReference>
<proteinExistence type="predicted"/>
<dbReference type="InterPro" id="IPR050109">
    <property type="entry name" value="HTH-type_TetR-like_transc_reg"/>
</dbReference>
<dbReference type="EMBL" id="BAABHF010000046">
    <property type="protein sequence ID" value="GAA4510525.1"/>
    <property type="molecule type" value="Genomic_DNA"/>
</dbReference>
<dbReference type="Proteomes" id="UP001500503">
    <property type="component" value="Unassembled WGS sequence"/>
</dbReference>
<dbReference type="InterPro" id="IPR009057">
    <property type="entry name" value="Homeodomain-like_sf"/>
</dbReference>
<dbReference type="SUPFAM" id="SSF46689">
    <property type="entry name" value="Homeodomain-like"/>
    <property type="match status" value="1"/>
</dbReference>
<dbReference type="Gene3D" id="1.10.357.10">
    <property type="entry name" value="Tetracycline Repressor, domain 2"/>
    <property type="match status" value="1"/>
</dbReference>
<keyword evidence="5" id="KW-1185">Reference proteome</keyword>
<feature type="domain" description="HTH tetR-type" evidence="3">
    <location>
        <begin position="1"/>
        <end position="50"/>
    </location>
</feature>
<protein>
    <recommendedName>
        <fullName evidence="3">HTH tetR-type domain-containing protein</fullName>
    </recommendedName>
</protein>
<gene>
    <name evidence="4" type="ORF">GCM10023191_073290</name>
</gene>
<evidence type="ECO:0000256" key="1">
    <source>
        <dbReference type="ARBA" id="ARBA00023125"/>
    </source>
</evidence>
<dbReference type="PANTHER" id="PTHR30055">
    <property type="entry name" value="HTH-TYPE TRANSCRIPTIONAL REGULATOR RUTR"/>
    <property type="match status" value="1"/>
</dbReference>
<name>A0ABP8QU19_9ACTN</name>
<dbReference type="PROSITE" id="PS50977">
    <property type="entry name" value="HTH_TETR_2"/>
    <property type="match status" value="1"/>
</dbReference>
<evidence type="ECO:0000313" key="5">
    <source>
        <dbReference type="Proteomes" id="UP001500503"/>
    </source>
</evidence>
<dbReference type="InterPro" id="IPR001647">
    <property type="entry name" value="HTH_TetR"/>
</dbReference>
<organism evidence="4 5">
    <name type="scientific">Actinoallomurus oryzae</name>
    <dbReference type="NCBI Taxonomy" id="502180"/>
    <lineage>
        <taxon>Bacteria</taxon>
        <taxon>Bacillati</taxon>
        <taxon>Actinomycetota</taxon>
        <taxon>Actinomycetes</taxon>
        <taxon>Streptosporangiales</taxon>
        <taxon>Thermomonosporaceae</taxon>
        <taxon>Actinoallomurus</taxon>
    </lineage>
</organism>
<feature type="DNA-binding region" description="H-T-H motif" evidence="2">
    <location>
        <begin position="13"/>
        <end position="32"/>
    </location>
</feature>
<evidence type="ECO:0000259" key="3">
    <source>
        <dbReference type="PROSITE" id="PS50977"/>
    </source>
</evidence>
<sequence length="201" mass="21229">MRLFAAHGPDAVTVRQIATAAGVSPGLVIHHFTSKEGLRDAVDQHVLATFEVMLGEMTTGAGPELFDPAATGSLTELMATHLPPASPIPDYLRRLLLSDTEASRVLFRRLFDVSQATLAALAQAGLASPGRDPAVRAALLLANDLAVLLLRDRLADALGVDPLSREGMARWAGELLTIYGAGLLAPPDSGQISNEHEGERP</sequence>
<accession>A0ABP8QU19</accession>
<comment type="caution">
    <text evidence="4">The sequence shown here is derived from an EMBL/GenBank/DDBJ whole genome shotgun (WGS) entry which is preliminary data.</text>
</comment>
<evidence type="ECO:0000313" key="4">
    <source>
        <dbReference type="EMBL" id="GAA4510525.1"/>
    </source>
</evidence>
<dbReference type="InterPro" id="IPR041484">
    <property type="entry name" value="TetR_C_25"/>
</dbReference>
<reference evidence="5" key="1">
    <citation type="journal article" date="2019" name="Int. J. Syst. Evol. Microbiol.">
        <title>The Global Catalogue of Microorganisms (GCM) 10K type strain sequencing project: providing services to taxonomists for standard genome sequencing and annotation.</title>
        <authorList>
            <consortium name="The Broad Institute Genomics Platform"/>
            <consortium name="The Broad Institute Genome Sequencing Center for Infectious Disease"/>
            <person name="Wu L."/>
            <person name="Ma J."/>
        </authorList>
    </citation>
    <scope>NUCLEOTIDE SEQUENCE [LARGE SCALE GENOMIC DNA]</scope>
    <source>
        <strain evidence="5">JCM 17933</strain>
    </source>
</reference>